<name>A0AAW9HXV5_9ACTO</name>
<dbReference type="InterPro" id="IPR011915">
    <property type="entry name" value="GlrX_actino"/>
</dbReference>
<evidence type="ECO:0000259" key="1">
    <source>
        <dbReference type="Pfam" id="PF00462"/>
    </source>
</evidence>
<evidence type="ECO:0000313" key="2">
    <source>
        <dbReference type="EMBL" id="MDY5155275.1"/>
    </source>
</evidence>
<dbReference type="GO" id="GO:0045454">
    <property type="term" value="P:cell redox homeostasis"/>
    <property type="evidence" value="ECO:0007669"/>
    <property type="project" value="TreeGrafter"/>
</dbReference>
<protein>
    <submittedName>
        <fullName evidence="2">Mycoredoxin</fullName>
    </submittedName>
</protein>
<dbReference type="AlphaFoldDB" id="A0AAW9HXV5"/>
<dbReference type="Pfam" id="PF00462">
    <property type="entry name" value="Glutaredoxin"/>
    <property type="match status" value="1"/>
</dbReference>
<dbReference type="InterPro" id="IPR017937">
    <property type="entry name" value="Thioredoxin_CS"/>
</dbReference>
<dbReference type="PANTHER" id="PTHR34386:SF1">
    <property type="entry name" value="GLUTAREDOXIN-LIKE PROTEIN NRDH"/>
    <property type="match status" value="1"/>
</dbReference>
<reference evidence="2" key="1">
    <citation type="submission" date="2023-10" db="EMBL/GenBank/DDBJ databases">
        <title>Whole Genome based description of the genera Actinobaculum and Actinotignum reveals a complex phylogenetic relationship within the species included in the genus Actinotignum.</title>
        <authorList>
            <person name="Jensen C.S."/>
            <person name="Dargis R."/>
            <person name="Kemp M."/>
            <person name="Christensen J.J."/>
        </authorList>
    </citation>
    <scope>NUCLEOTIDE SEQUENCE</scope>
    <source>
        <strain evidence="2">SLA_B511</strain>
    </source>
</reference>
<dbReference type="InterPro" id="IPR002109">
    <property type="entry name" value="Glutaredoxin"/>
</dbReference>
<feature type="domain" description="Glutaredoxin" evidence="1">
    <location>
        <begin position="4"/>
        <end position="59"/>
    </location>
</feature>
<dbReference type="Gene3D" id="3.40.30.10">
    <property type="entry name" value="Glutaredoxin"/>
    <property type="match status" value="1"/>
</dbReference>
<dbReference type="Proteomes" id="UP001281731">
    <property type="component" value="Unassembled WGS sequence"/>
</dbReference>
<dbReference type="PROSITE" id="PS51354">
    <property type="entry name" value="GLUTAREDOXIN_2"/>
    <property type="match status" value="1"/>
</dbReference>
<sequence length="80" mass="8832">MSQITMYTTPWCGYCRALKDQMKRAGIAWDEVNIEEVPEAAAKVAQINGGNQVVPTLVYSDGTSMTNPKLNQIQEKLATL</sequence>
<dbReference type="EMBL" id="JAWNGC010000006">
    <property type="protein sequence ID" value="MDY5155275.1"/>
    <property type="molecule type" value="Genomic_DNA"/>
</dbReference>
<dbReference type="PANTHER" id="PTHR34386">
    <property type="entry name" value="GLUTAREDOXIN"/>
    <property type="match status" value="1"/>
</dbReference>
<dbReference type="RefSeq" id="WP_320756618.1">
    <property type="nucleotide sequence ID" value="NZ_JAWNFQ010000007.1"/>
</dbReference>
<proteinExistence type="predicted"/>
<dbReference type="InterPro" id="IPR036249">
    <property type="entry name" value="Thioredoxin-like_sf"/>
</dbReference>
<dbReference type="InterPro" id="IPR051548">
    <property type="entry name" value="Grx-like_ET"/>
</dbReference>
<evidence type="ECO:0000313" key="3">
    <source>
        <dbReference type="Proteomes" id="UP001281731"/>
    </source>
</evidence>
<accession>A0AAW9HXV5</accession>
<dbReference type="PROSITE" id="PS00194">
    <property type="entry name" value="THIOREDOXIN_1"/>
    <property type="match status" value="1"/>
</dbReference>
<gene>
    <name evidence="2" type="ORF">R6G80_05985</name>
</gene>
<comment type="caution">
    <text evidence="2">The sequence shown here is derived from an EMBL/GenBank/DDBJ whole genome shotgun (WGS) entry which is preliminary data.</text>
</comment>
<dbReference type="CDD" id="cd02976">
    <property type="entry name" value="NrdH"/>
    <property type="match status" value="1"/>
</dbReference>
<dbReference type="SUPFAM" id="SSF52833">
    <property type="entry name" value="Thioredoxin-like"/>
    <property type="match status" value="1"/>
</dbReference>
<dbReference type="NCBIfam" id="TIGR02200">
    <property type="entry name" value="GlrX_actino"/>
    <property type="match status" value="1"/>
</dbReference>
<dbReference type="GO" id="GO:0009055">
    <property type="term" value="F:electron transfer activity"/>
    <property type="evidence" value="ECO:0007669"/>
    <property type="project" value="TreeGrafter"/>
</dbReference>
<organism evidence="2 3">
    <name type="scientific">Actinotignum urinale</name>
    <dbReference type="NCBI Taxonomy" id="190146"/>
    <lineage>
        <taxon>Bacteria</taxon>
        <taxon>Bacillati</taxon>
        <taxon>Actinomycetota</taxon>
        <taxon>Actinomycetes</taxon>
        <taxon>Actinomycetales</taxon>
        <taxon>Actinomycetaceae</taxon>
        <taxon>Actinotignum</taxon>
    </lineage>
</organism>